<dbReference type="SUPFAM" id="SSF48452">
    <property type="entry name" value="TPR-like"/>
    <property type="match status" value="1"/>
</dbReference>
<dbReference type="InterPro" id="IPR036388">
    <property type="entry name" value="WH-like_DNA-bd_sf"/>
</dbReference>
<evidence type="ECO:0000256" key="2">
    <source>
        <dbReference type="ARBA" id="ARBA00009662"/>
    </source>
</evidence>
<dbReference type="PROSITE" id="PS50005">
    <property type="entry name" value="TPR"/>
    <property type="match status" value="1"/>
</dbReference>
<dbReference type="SUPFAM" id="SSF110857">
    <property type="entry name" value="Gamma-glutamyl cyclotransferase-like"/>
    <property type="match status" value="1"/>
</dbReference>
<evidence type="ECO:0000256" key="3">
    <source>
        <dbReference type="ARBA" id="ARBA00012344"/>
    </source>
</evidence>
<dbReference type="Gene3D" id="1.10.10.10">
    <property type="entry name" value="Winged helix-like DNA-binding domain superfamily/Winged helix DNA-binding domain"/>
    <property type="match status" value="1"/>
</dbReference>
<dbReference type="GO" id="GO:0005634">
    <property type="term" value="C:nucleus"/>
    <property type="evidence" value="ECO:0007669"/>
    <property type="project" value="UniProtKB-SubCell"/>
</dbReference>
<protein>
    <recommendedName>
        <fullName evidence="3">glutathione-specific gamma-glutamylcyclotransferase</fullName>
        <ecNumber evidence="3">4.3.2.7</ecNumber>
    </recommendedName>
    <alternativeName>
        <fullName evidence="5">Cation transport regulator-like protein 2</fullName>
    </alternativeName>
</protein>
<feature type="repeat" description="TPR" evidence="8">
    <location>
        <begin position="227"/>
        <end position="260"/>
    </location>
</feature>
<evidence type="ECO:0000256" key="9">
    <source>
        <dbReference type="RuleBase" id="RU004019"/>
    </source>
</evidence>
<gene>
    <name evidence="12" type="ORF">PMEA_00001906</name>
</gene>
<dbReference type="Pfam" id="PF04752">
    <property type="entry name" value="ChaC"/>
    <property type="match status" value="1"/>
</dbReference>
<dbReference type="Gene3D" id="2.40.50.550">
    <property type="match status" value="1"/>
</dbReference>
<dbReference type="PANTHER" id="PTHR12192:SF2">
    <property type="entry name" value="GLUTATHIONE-SPECIFIC GAMMA-GLUTAMYLCYCLOTRANSFERASE 2"/>
    <property type="match status" value="1"/>
</dbReference>
<dbReference type="InterPro" id="IPR006840">
    <property type="entry name" value="ChaC"/>
</dbReference>
<comment type="catalytic activity">
    <reaction evidence="7">
        <text>glutathione = L-cysteinylglycine + 5-oxo-L-proline</text>
        <dbReference type="Rhea" id="RHEA:47724"/>
        <dbReference type="ChEBI" id="CHEBI:57925"/>
        <dbReference type="ChEBI" id="CHEBI:58402"/>
        <dbReference type="ChEBI" id="CHEBI:61694"/>
        <dbReference type="EC" id="4.3.2.7"/>
    </reaction>
</comment>
<dbReference type="GO" id="GO:0061928">
    <property type="term" value="F:glutathione specific gamma-glutamylcyclotransferase activity"/>
    <property type="evidence" value="ECO:0007669"/>
    <property type="project" value="UniProtKB-EC"/>
</dbReference>
<evidence type="ECO:0000256" key="1">
    <source>
        <dbReference type="ARBA" id="ARBA00005562"/>
    </source>
</evidence>
<dbReference type="InterPro" id="IPR019734">
    <property type="entry name" value="TPR_rpt"/>
</dbReference>
<dbReference type="InterPro" id="IPR032076">
    <property type="entry name" value="TTC5_OB"/>
</dbReference>
<dbReference type="PROSITE" id="PS50061">
    <property type="entry name" value="ETS_DOMAIN_3"/>
    <property type="match status" value="1"/>
</dbReference>
<sequence length="1038" mass="117061">MEGEPATEEKPSAEEWPLERAEAAVQQLYEFRDHYFEHNSIEKAPLKKKETEQKLKETLNILDHVQAQCEETARCLFLRGKALNVMPDYDPLAQDSLSRAVKLDPKLVEAWNCLGECYWKCGQVEAARNCFVGALNHGKSKESLRNLSMVLRQIGKDQGEKVENIKMSVEKAKEAVQCDVKDGISWYILGNAYLSLFFCGSQSPQLIKQCMTAYSQAYKDPVAQNNPDLHFNQAMAYKYQEEYKLAIDGFKKAGILDPGWMEPGDEKLKLLNILTKTIDLVEGKGKLKGKRLHSMVQSLGPSDLGPYGGGSYTSPSGQTVQLDHIPVSKLVSGSNHNKVIVGKVVGSVPMDDPVPYIFALVDGEDRCIPVTVYNMAAGAGFAVGDSVAIPEPFYQETDFSEKEKIFKFASIRIDNPVVLVVNKKKLGSNRLAPSTLLVSTKSDQATTFIKPYGKFPRGFTFIYFIRLKHKNCVFSLVLRKKNPGELAVSMLKKWLSSYGHPSTTAGPIIASTITIEAIQDLLHANGFPIEAPQHVDLCPGPFEDTQFDAVVDVETSDDCMDNGDLKFTNLDACSEYGYGGSDLSEDEINFFQDLPLSPDSPLFCESADIDFGFDSGIEAEMDEPHDGAEEKDGKKEEGKTCEDKKSTDESKQKDSQNEQSSPPKPVNSKSHFTTLNVKEEGDDKDDDDDDDDNEEEEDGKNSNVNKSVAYFPHIHCQYLWEFLHQILLEKQNKYIAWKNQTKGVFHLLDHNGLARLWGKQKNRKNMTYEKLSRALRYYYSKNILKKVPGQRLTYKFVRNLNGKKFPLFVKKRGTIQNGFLRSLSFFHCRRVKYVGGYSSQTDRPKENMSDKQNLWIFGYGSLIWKVNFPFLRKLPGFIEGYERRFYQGSSDHRGVPEKPGRVVTLLENAEERVWGIAYEIAAKDIPSVIDYLDYREKNGYKATWVTFHPQDTCHHPFETKLYIATPQNEFYLGPAPLSEIANQILHSKGPSGTNSDYLLNLAQGLRDICSDIKDDHLFQLENLVRKGLSNAASNCPLS</sequence>
<dbReference type="PRINTS" id="PR00454">
    <property type="entry name" value="ETSDOMAIN"/>
</dbReference>
<dbReference type="InterPro" id="IPR036390">
    <property type="entry name" value="WH_DNA-bd_sf"/>
</dbReference>
<evidence type="ECO:0000256" key="8">
    <source>
        <dbReference type="PROSITE-ProRule" id="PRU00339"/>
    </source>
</evidence>
<dbReference type="SMART" id="SM00413">
    <property type="entry name" value="ETS"/>
    <property type="match status" value="1"/>
</dbReference>
<dbReference type="PROSITE" id="PS00346">
    <property type="entry name" value="ETS_DOMAIN_2"/>
    <property type="match status" value="1"/>
</dbReference>
<dbReference type="GO" id="GO:0005737">
    <property type="term" value="C:cytoplasm"/>
    <property type="evidence" value="ECO:0007669"/>
    <property type="project" value="TreeGrafter"/>
</dbReference>
<dbReference type="SUPFAM" id="SSF46785">
    <property type="entry name" value="Winged helix' DNA-binding domain"/>
    <property type="match status" value="1"/>
</dbReference>
<dbReference type="InterPro" id="IPR013024">
    <property type="entry name" value="GGCT-like"/>
</dbReference>
<dbReference type="Pfam" id="PF16669">
    <property type="entry name" value="TTC5_OB"/>
    <property type="match status" value="1"/>
</dbReference>
<evidence type="ECO:0000313" key="13">
    <source>
        <dbReference type="Proteomes" id="UP001159428"/>
    </source>
</evidence>
<evidence type="ECO:0000256" key="10">
    <source>
        <dbReference type="SAM" id="MobiDB-lite"/>
    </source>
</evidence>
<keyword evidence="9" id="KW-0238">DNA-binding</keyword>
<reference evidence="12 13" key="1">
    <citation type="submission" date="2022-05" db="EMBL/GenBank/DDBJ databases">
        <authorList>
            <consortium name="Genoscope - CEA"/>
            <person name="William W."/>
        </authorList>
    </citation>
    <scope>NUCLEOTIDE SEQUENCE [LARGE SCALE GENOMIC DNA]</scope>
</reference>
<evidence type="ECO:0000256" key="6">
    <source>
        <dbReference type="ARBA" id="ARBA00045227"/>
    </source>
</evidence>
<keyword evidence="4" id="KW-0456">Lyase</keyword>
<evidence type="ECO:0000256" key="7">
    <source>
        <dbReference type="ARBA" id="ARBA00048073"/>
    </source>
</evidence>
<comment type="function">
    <text evidence="6">Catalyzes the cleavage of glutathione into 5-oxo-L-proline and a Cys-Gly dipeptide. Acts specifically on glutathione, but not on other gamma-glutamyl peptides.</text>
</comment>
<feature type="region of interest" description="Disordered" evidence="10">
    <location>
        <begin position="617"/>
        <end position="704"/>
    </location>
</feature>
<dbReference type="GO" id="GO:0043565">
    <property type="term" value="F:sequence-specific DNA binding"/>
    <property type="evidence" value="ECO:0007669"/>
    <property type="project" value="InterPro"/>
</dbReference>
<keyword evidence="13" id="KW-1185">Reference proteome</keyword>
<evidence type="ECO:0000256" key="5">
    <source>
        <dbReference type="ARBA" id="ARBA00043195"/>
    </source>
</evidence>
<dbReference type="Proteomes" id="UP001159428">
    <property type="component" value="Unassembled WGS sequence"/>
</dbReference>
<dbReference type="Gene3D" id="3.10.490.10">
    <property type="entry name" value="Gamma-glutamyl cyclotransferase-like"/>
    <property type="match status" value="1"/>
</dbReference>
<dbReference type="GO" id="GO:0006751">
    <property type="term" value="P:glutathione catabolic process"/>
    <property type="evidence" value="ECO:0007669"/>
    <property type="project" value="InterPro"/>
</dbReference>
<feature type="domain" description="ETS" evidence="11">
    <location>
        <begin position="717"/>
        <end position="797"/>
    </location>
</feature>
<dbReference type="AlphaFoldDB" id="A0AAU9WA90"/>
<dbReference type="GO" id="GO:0003700">
    <property type="term" value="F:DNA-binding transcription factor activity"/>
    <property type="evidence" value="ECO:0007669"/>
    <property type="project" value="InterPro"/>
</dbReference>
<feature type="compositionally biased region" description="Polar residues" evidence="10">
    <location>
        <begin position="657"/>
        <end position="676"/>
    </location>
</feature>
<feature type="compositionally biased region" description="Basic and acidic residues" evidence="10">
    <location>
        <begin position="622"/>
        <end position="656"/>
    </location>
</feature>
<dbReference type="SMART" id="SM00028">
    <property type="entry name" value="TPR"/>
    <property type="match status" value="3"/>
</dbReference>
<comment type="subcellular location">
    <subcellularLocation>
        <location evidence="9">Nucleus</location>
    </subcellularLocation>
</comment>
<evidence type="ECO:0000256" key="4">
    <source>
        <dbReference type="ARBA" id="ARBA00023239"/>
    </source>
</evidence>
<dbReference type="Pfam" id="PF00178">
    <property type="entry name" value="Ets"/>
    <property type="match status" value="1"/>
</dbReference>
<feature type="compositionally biased region" description="Acidic residues" evidence="10">
    <location>
        <begin position="680"/>
        <end position="698"/>
    </location>
</feature>
<evidence type="ECO:0000259" key="11">
    <source>
        <dbReference type="PROSITE" id="PS50061"/>
    </source>
</evidence>
<dbReference type="PANTHER" id="PTHR12192">
    <property type="entry name" value="CATION TRANSPORT PROTEIN CHAC-RELATED"/>
    <property type="match status" value="1"/>
</dbReference>
<dbReference type="InterPro" id="IPR038645">
    <property type="entry name" value="TTC5_OB_sf"/>
</dbReference>
<dbReference type="Gene3D" id="1.25.40.10">
    <property type="entry name" value="Tetratricopeptide repeat domain"/>
    <property type="match status" value="1"/>
</dbReference>
<name>A0AAU9WA90_9CNID</name>
<dbReference type="CDD" id="cd06661">
    <property type="entry name" value="GGCT_like"/>
    <property type="match status" value="1"/>
</dbReference>
<organism evidence="12 13">
    <name type="scientific">Pocillopora meandrina</name>
    <dbReference type="NCBI Taxonomy" id="46732"/>
    <lineage>
        <taxon>Eukaryota</taxon>
        <taxon>Metazoa</taxon>
        <taxon>Cnidaria</taxon>
        <taxon>Anthozoa</taxon>
        <taxon>Hexacorallia</taxon>
        <taxon>Scleractinia</taxon>
        <taxon>Astrocoeniina</taxon>
        <taxon>Pocilloporidae</taxon>
        <taxon>Pocillopora</taxon>
    </lineage>
</organism>
<accession>A0AAU9WA90</accession>
<comment type="caution">
    <text evidence="12">The sequence shown here is derived from an EMBL/GenBank/DDBJ whole genome shotgun (WGS) entry which is preliminary data.</text>
</comment>
<comment type="similarity">
    <text evidence="2">Belongs to the gamma-glutamylcyclotransferase family. ChaC subfamily.</text>
</comment>
<proteinExistence type="inferred from homology"/>
<keyword evidence="9" id="KW-0539">Nucleus</keyword>
<keyword evidence="8" id="KW-0802">TPR repeat</keyword>
<dbReference type="InterPro" id="IPR000418">
    <property type="entry name" value="Ets_dom"/>
</dbReference>
<evidence type="ECO:0000313" key="12">
    <source>
        <dbReference type="EMBL" id="CAH3107198.1"/>
    </source>
</evidence>
<dbReference type="InterPro" id="IPR036568">
    <property type="entry name" value="GGCT-like_sf"/>
</dbReference>
<dbReference type="InterPro" id="IPR011990">
    <property type="entry name" value="TPR-like_helical_dom_sf"/>
</dbReference>
<dbReference type="EMBL" id="CALNXJ010000010">
    <property type="protein sequence ID" value="CAH3107198.1"/>
    <property type="molecule type" value="Genomic_DNA"/>
</dbReference>
<comment type="similarity">
    <text evidence="1 9">Belongs to the ETS family.</text>
</comment>
<dbReference type="EC" id="4.3.2.7" evidence="3"/>